<organism evidence="1 2">
    <name type="scientific">Pseudomonas duriflava</name>
    <dbReference type="NCBI Taxonomy" id="459528"/>
    <lineage>
        <taxon>Bacteria</taxon>
        <taxon>Pseudomonadati</taxon>
        <taxon>Pseudomonadota</taxon>
        <taxon>Gammaproteobacteria</taxon>
        <taxon>Pseudomonadales</taxon>
        <taxon>Pseudomonadaceae</taxon>
        <taxon>Pseudomonas</taxon>
    </lineage>
</organism>
<proteinExistence type="inferred from homology"/>
<dbReference type="GO" id="GO:0044659">
    <property type="term" value="P:viral release from host cell by cytolysis"/>
    <property type="evidence" value="ECO:0007669"/>
    <property type="project" value="InterPro"/>
</dbReference>
<dbReference type="InterPro" id="IPR034691">
    <property type="entry name" value="Endolysin_lambda_type"/>
</dbReference>
<reference evidence="1 2" key="1">
    <citation type="journal article" date="2015" name="Stand. Genomic Sci.">
        <title>Genomic Encyclopedia of Bacterial and Archaeal Type Strains, Phase III: the genomes of soil and plant-associated and newly described type strains.</title>
        <authorList>
            <person name="Whitman W.B."/>
            <person name="Woyke T."/>
            <person name="Klenk H.P."/>
            <person name="Zhou Y."/>
            <person name="Lilburn T.G."/>
            <person name="Beck B.J."/>
            <person name="De Vos P."/>
            <person name="Vandamme P."/>
            <person name="Eisen J.A."/>
            <person name="Garrity G."/>
            <person name="Hugenholtz P."/>
            <person name="Kyrpides N.C."/>
        </authorList>
    </citation>
    <scope>NUCLEOTIDE SEQUENCE [LARGE SCALE GENOMIC DNA]</scope>
    <source>
        <strain evidence="1 2">CGMCC 1.6858</strain>
    </source>
</reference>
<name>A0A562PUE1_9PSED</name>
<gene>
    <name evidence="1" type="ORF">IQ22_04254</name>
</gene>
<dbReference type="EMBL" id="VLKY01000021">
    <property type="protein sequence ID" value="TWI48061.1"/>
    <property type="molecule type" value="Genomic_DNA"/>
</dbReference>
<evidence type="ECO:0000313" key="1">
    <source>
        <dbReference type="EMBL" id="TWI48061.1"/>
    </source>
</evidence>
<dbReference type="AlphaFoldDB" id="A0A562PUE1"/>
<dbReference type="GO" id="GO:0009253">
    <property type="term" value="P:peptidoglycan catabolic process"/>
    <property type="evidence" value="ECO:0007669"/>
    <property type="project" value="InterPro"/>
</dbReference>
<accession>A0A562PUE1</accession>
<comment type="caution">
    <text evidence="1">The sequence shown here is derived from an EMBL/GenBank/DDBJ whole genome shotgun (WGS) entry which is preliminary data.</text>
</comment>
<dbReference type="GO" id="GO:0003796">
    <property type="term" value="F:lysozyme activity"/>
    <property type="evidence" value="ECO:0007669"/>
    <property type="project" value="InterPro"/>
</dbReference>
<keyword evidence="2" id="KW-1185">Reference proteome</keyword>
<protein>
    <submittedName>
        <fullName evidence="1">Muramidase (Phage lysozyme)</fullName>
    </submittedName>
</protein>
<dbReference type="Proteomes" id="UP000316905">
    <property type="component" value="Unassembled WGS sequence"/>
</dbReference>
<dbReference type="HAMAP" id="MF_04109">
    <property type="entry name" value="ENDOLYSIN_LAMBDA"/>
    <property type="match status" value="1"/>
</dbReference>
<dbReference type="RefSeq" id="WP_145145550.1">
    <property type="nucleotide sequence ID" value="NZ_VLKY01000021.1"/>
</dbReference>
<sequence length="161" mass="17758">MPRITAQQAGGENVCAFLDTLAASEIGPKMLALSDDGYNVLVGSMPNKMLLMRDYSDHPNVYNQATNSTAAGRYQILYRYWPHYKALLKLPDFGPISQDLYAIQQFREQRALDDIKAGRFASAIAKCRNIWASLPGAGYGQHEHNIDHLLAAFVKAGGKVA</sequence>
<dbReference type="SUPFAM" id="SSF53955">
    <property type="entry name" value="Lysozyme-like"/>
    <property type="match status" value="1"/>
</dbReference>
<dbReference type="OrthoDB" id="8660079at2"/>
<dbReference type="InterPro" id="IPR023346">
    <property type="entry name" value="Lysozyme-like_dom_sf"/>
</dbReference>
<dbReference type="CDD" id="cd00736">
    <property type="entry name" value="lambda_lys-like"/>
    <property type="match status" value="1"/>
</dbReference>
<evidence type="ECO:0000313" key="2">
    <source>
        <dbReference type="Proteomes" id="UP000316905"/>
    </source>
</evidence>
<dbReference type="Gene3D" id="1.10.530.10">
    <property type="match status" value="1"/>
</dbReference>